<dbReference type="Proteomes" id="UP001284033">
    <property type="component" value="Unassembled WGS sequence"/>
</dbReference>
<organism evidence="1 2">
    <name type="scientific">Riemerella anatipestifer</name>
    <name type="common">Moraxella anatipestifer</name>
    <dbReference type="NCBI Taxonomy" id="34085"/>
    <lineage>
        <taxon>Bacteria</taxon>
        <taxon>Pseudomonadati</taxon>
        <taxon>Bacteroidota</taxon>
        <taxon>Flavobacteriia</taxon>
        <taxon>Flavobacteriales</taxon>
        <taxon>Weeksellaceae</taxon>
        <taxon>Riemerella</taxon>
    </lineage>
</organism>
<dbReference type="EMBL" id="JAQZHK010000003">
    <property type="protein sequence ID" value="MDY3512580.1"/>
    <property type="molecule type" value="Genomic_DNA"/>
</dbReference>
<proteinExistence type="predicted"/>
<dbReference type="AlphaFoldDB" id="A0AAP6LKV4"/>
<dbReference type="RefSeq" id="WP_052911369.1">
    <property type="nucleotide sequence ID" value="NZ_CP081184.1"/>
</dbReference>
<evidence type="ECO:0000313" key="2">
    <source>
        <dbReference type="Proteomes" id="UP001284033"/>
    </source>
</evidence>
<evidence type="ECO:0000313" key="1">
    <source>
        <dbReference type="EMBL" id="MDY3512580.1"/>
    </source>
</evidence>
<comment type="caution">
    <text evidence="1">The sequence shown here is derived from an EMBL/GenBank/DDBJ whole genome shotgun (WGS) entry which is preliminary data.</text>
</comment>
<protein>
    <submittedName>
        <fullName evidence="1">Uncharacterized protein</fullName>
    </submittedName>
</protein>
<gene>
    <name evidence="1" type="ORF">PG303_05045</name>
</gene>
<reference evidence="1" key="1">
    <citation type="submission" date="2023-01" db="EMBL/GenBank/DDBJ databases">
        <title>Genome-based studies on antimicrobial resistance profiles of Riemerella anatipestifer in China, 1994 to 2021.</title>
        <authorList>
            <person name="Yang Z."/>
            <person name="Zhu D."/>
        </authorList>
    </citation>
    <scope>NUCLEOTIDE SEQUENCE</scope>
    <source>
        <strain evidence="1">RCAD1218</strain>
    </source>
</reference>
<name>A0AAP6LKV4_RIEAN</name>
<sequence>MKVNIETLEKITLILLSKLKEDNGKTIELNDDFYWDIPDNEIYNPYKEPKNLTLGQLSSDIERIEEAISSDSFINYDIKIISSILRALSKIVW</sequence>
<accession>A0AAP6LKV4</accession>